<proteinExistence type="predicted"/>
<keyword evidence="3" id="KW-1185">Reference proteome</keyword>
<dbReference type="Proteomes" id="UP000237105">
    <property type="component" value="Unassembled WGS sequence"/>
</dbReference>
<comment type="caution">
    <text evidence="2">The sequence shown here is derived from an EMBL/GenBank/DDBJ whole genome shotgun (WGS) entry which is preliminary data.</text>
</comment>
<gene>
    <name evidence="2" type="ORF">PanWU01x14_118400</name>
</gene>
<organism evidence="2 3">
    <name type="scientific">Parasponia andersonii</name>
    <name type="common">Sponia andersonii</name>
    <dbReference type="NCBI Taxonomy" id="3476"/>
    <lineage>
        <taxon>Eukaryota</taxon>
        <taxon>Viridiplantae</taxon>
        <taxon>Streptophyta</taxon>
        <taxon>Embryophyta</taxon>
        <taxon>Tracheophyta</taxon>
        <taxon>Spermatophyta</taxon>
        <taxon>Magnoliopsida</taxon>
        <taxon>eudicotyledons</taxon>
        <taxon>Gunneridae</taxon>
        <taxon>Pentapetalae</taxon>
        <taxon>rosids</taxon>
        <taxon>fabids</taxon>
        <taxon>Rosales</taxon>
        <taxon>Cannabaceae</taxon>
        <taxon>Parasponia</taxon>
    </lineage>
</organism>
<sequence length="135" mass="15423">MTSIHDPRVGHGTDESVRDPAELDTNEQYLKETKAADETMKAVCILSFHKLEVGDKNLELETLASIKKKDDIEIMETDEDIMPDADRSTPSTTLQVYHIPPRDKTITNLMSPIKIIEPSELTKKKYKRRQVENVK</sequence>
<evidence type="ECO:0000313" key="2">
    <source>
        <dbReference type="EMBL" id="PON65134.1"/>
    </source>
</evidence>
<feature type="compositionally biased region" description="Basic and acidic residues" evidence="1">
    <location>
        <begin position="1"/>
        <end position="21"/>
    </location>
</feature>
<evidence type="ECO:0000313" key="3">
    <source>
        <dbReference type="Proteomes" id="UP000237105"/>
    </source>
</evidence>
<feature type="region of interest" description="Disordered" evidence="1">
    <location>
        <begin position="1"/>
        <end position="24"/>
    </location>
</feature>
<reference evidence="3" key="1">
    <citation type="submission" date="2016-06" db="EMBL/GenBank/DDBJ databases">
        <title>Parallel loss of symbiosis genes in relatives of nitrogen-fixing non-legume Parasponia.</title>
        <authorList>
            <person name="Van Velzen R."/>
            <person name="Holmer R."/>
            <person name="Bu F."/>
            <person name="Rutten L."/>
            <person name="Van Zeijl A."/>
            <person name="Liu W."/>
            <person name="Santuari L."/>
            <person name="Cao Q."/>
            <person name="Sharma T."/>
            <person name="Shen D."/>
            <person name="Roswanjaya Y."/>
            <person name="Wardhani T."/>
            <person name="Kalhor M.S."/>
            <person name="Jansen J."/>
            <person name="Van den Hoogen J."/>
            <person name="Gungor B."/>
            <person name="Hartog M."/>
            <person name="Hontelez J."/>
            <person name="Verver J."/>
            <person name="Yang W.-C."/>
            <person name="Schijlen E."/>
            <person name="Repin R."/>
            <person name="Schilthuizen M."/>
            <person name="Schranz E."/>
            <person name="Heidstra R."/>
            <person name="Miyata K."/>
            <person name="Fedorova E."/>
            <person name="Kohlen W."/>
            <person name="Bisseling T."/>
            <person name="Smit S."/>
            <person name="Geurts R."/>
        </authorList>
    </citation>
    <scope>NUCLEOTIDE SEQUENCE [LARGE SCALE GENOMIC DNA]</scope>
    <source>
        <strain evidence="3">cv. WU1-14</strain>
    </source>
</reference>
<name>A0A2P5CVP2_PARAD</name>
<dbReference type="EMBL" id="JXTB01000090">
    <property type="protein sequence ID" value="PON65134.1"/>
    <property type="molecule type" value="Genomic_DNA"/>
</dbReference>
<protein>
    <submittedName>
        <fullName evidence="2">Uncharacterized protein</fullName>
    </submittedName>
</protein>
<accession>A0A2P5CVP2</accession>
<evidence type="ECO:0000256" key="1">
    <source>
        <dbReference type="SAM" id="MobiDB-lite"/>
    </source>
</evidence>
<dbReference type="AlphaFoldDB" id="A0A2P5CVP2"/>